<evidence type="ECO:0000259" key="5">
    <source>
        <dbReference type="Pfam" id="PF07393"/>
    </source>
</evidence>
<dbReference type="GO" id="GO:0006893">
    <property type="term" value="P:Golgi to plasma membrane transport"/>
    <property type="evidence" value="ECO:0007669"/>
    <property type="project" value="TreeGrafter"/>
</dbReference>
<dbReference type="InterPro" id="IPR009976">
    <property type="entry name" value="Sec10-like"/>
</dbReference>
<keyword evidence="3" id="KW-0268">Exocytosis</keyword>
<evidence type="ECO:0000259" key="6">
    <source>
        <dbReference type="Pfam" id="PF20667"/>
    </source>
</evidence>
<evidence type="ECO:0000313" key="8">
    <source>
        <dbReference type="Proteomes" id="UP000724874"/>
    </source>
</evidence>
<comment type="caution">
    <text evidence="7">The sequence shown here is derived from an EMBL/GenBank/DDBJ whole genome shotgun (WGS) entry which is preliminary data.</text>
</comment>
<name>A0A9P5P2H4_GYMJU</name>
<proteinExistence type="inferred from homology"/>
<evidence type="ECO:0000256" key="1">
    <source>
        <dbReference type="ARBA" id="ARBA00006572"/>
    </source>
</evidence>
<evidence type="ECO:0000256" key="2">
    <source>
        <dbReference type="ARBA" id="ARBA00022448"/>
    </source>
</evidence>
<protein>
    <submittedName>
        <fullName evidence="7">Exocyst complex component Sec10-like protein</fullName>
    </submittedName>
</protein>
<organism evidence="7 8">
    <name type="scientific">Gymnopilus junonius</name>
    <name type="common">Spectacular rustgill mushroom</name>
    <name type="synonym">Gymnopilus spectabilis subsp. junonius</name>
    <dbReference type="NCBI Taxonomy" id="109634"/>
    <lineage>
        <taxon>Eukaryota</taxon>
        <taxon>Fungi</taxon>
        <taxon>Dikarya</taxon>
        <taxon>Basidiomycota</taxon>
        <taxon>Agaricomycotina</taxon>
        <taxon>Agaricomycetes</taxon>
        <taxon>Agaricomycetidae</taxon>
        <taxon>Agaricales</taxon>
        <taxon>Agaricineae</taxon>
        <taxon>Hymenogastraceae</taxon>
        <taxon>Gymnopilus</taxon>
    </lineage>
</organism>
<sequence length="864" mass="96791">MSPQQDFEQHDYLEVSAFKGKFDVTDFIGSVSEKLIAESKADNGPFDPKPFIRSFEAAVDKLIAVRKDVQAKTEQMEKSVRVAEREYSKKMVELNKGFEAVSDSFSGMESRMNDVSSTAIRIGDQLETVHIERQRAQAAYDLIDFYNQFSKGDTTRLDALRKDGKTGRRQVAVILRRLNTVAKEVDLPNSEKTREAIEKYCEKFEKEMLNLFDRCYRKGDPKMMHHCAQTLLEFNGGASCIQVYVNQHDFFINNVREAPTPVDNVLWKLIPDPNTTPPKTEIGLTELFAEIRTTVDTEAQIVKAVFPNPPVVMQVFLQRVFAQSIQQHMEHLLHKGSEISDLAYLRVLQLVHFQASALVEDLKAHELPHTSSRTPYEATEFRRSLTGAAPAAGLSASAAISTMLETAMEELFVPYTEGQRYMERETKSLATIYSNLLVNFARYHKAQKGKASMFDRMVNQISAATAATANGGNTTSAQAAAALMRFGVITSDRNTDKLNEEPIREEDGTLSVDVAEKMLKWHAEAIGRCVELSPPNDVPKNTSTLLRVLAEAIGTSYVDAAIETALARIDVNDTKSEPNLQPLSIVKAVDLICHLWQQYVSIALLPLASSSVTIRRDMVVFNNQTVNRMEMGANTLLQRITEAIINWLSGQLTKQKRNDFKPRNDDLSFARVNTEPCILCCESLEKVRDAAKQNLSGKNLEVFLTEIGVAFHSLLLDHLRKFPVNATGGLMLAKDLKSYQDTISTFGIPALHERYELLRQLGNVFLVRPEILKSYITENYLGRIDPSLLKPYLSLRSDWGQFEKGFDSEAVPDETSSGHGFKDRFGRLSVMMKELESLKMDGISMGIPAIPSSITGTFSKSFGN</sequence>
<dbReference type="PANTHER" id="PTHR12100">
    <property type="entry name" value="SEC10"/>
    <property type="match status" value="1"/>
</dbReference>
<keyword evidence="8" id="KW-1185">Reference proteome</keyword>
<dbReference type="InterPro" id="IPR048625">
    <property type="entry name" value="Sec10_N"/>
</dbReference>
<dbReference type="Proteomes" id="UP000724874">
    <property type="component" value="Unassembled WGS sequence"/>
</dbReference>
<dbReference type="GO" id="GO:0000145">
    <property type="term" value="C:exocyst"/>
    <property type="evidence" value="ECO:0007669"/>
    <property type="project" value="TreeGrafter"/>
</dbReference>
<dbReference type="OrthoDB" id="125856at2759"/>
<gene>
    <name evidence="7" type="ORF">CPB84DRAFT_1859611</name>
</gene>
<evidence type="ECO:0000256" key="3">
    <source>
        <dbReference type="ARBA" id="ARBA00022483"/>
    </source>
</evidence>
<keyword evidence="2" id="KW-0813">Transport</keyword>
<comment type="similarity">
    <text evidence="1">Belongs to the SEC10 family.</text>
</comment>
<reference evidence="7" key="1">
    <citation type="submission" date="2020-11" db="EMBL/GenBank/DDBJ databases">
        <authorList>
            <consortium name="DOE Joint Genome Institute"/>
            <person name="Ahrendt S."/>
            <person name="Riley R."/>
            <person name="Andreopoulos W."/>
            <person name="LaButti K."/>
            <person name="Pangilinan J."/>
            <person name="Ruiz-duenas F.J."/>
            <person name="Barrasa J.M."/>
            <person name="Sanchez-Garcia M."/>
            <person name="Camarero S."/>
            <person name="Miyauchi S."/>
            <person name="Serrano A."/>
            <person name="Linde D."/>
            <person name="Babiker R."/>
            <person name="Drula E."/>
            <person name="Ayuso-Fernandez I."/>
            <person name="Pacheco R."/>
            <person name="Padilla G."/>
            <person name="Ferreira P."/>
            <person name="Barriuso J."/>
            <person name="Kellner H."/>
            <person name="Castanera R."/>
            <person name="Alfaro M."/>
            <person name="Ramirez L."/>
            <person name="Pisabarro A.G."/>
            <person name="Kuo A."/>
            <person name="Tritt A."/>
            <person name="Lipzen A."/>
            <person name="He G."/>
            <person name="Yan M."/>
            <person name="Ng V."/>
            <person name="Cullen D."/>
            <person name="Martin F."/>
            <person name="Rosso M.-N."/>
            <person name="Henrissat B."/>
            <person name="Hibbett D."/>
            <person name="Martinez A.T."/>
            <person name="Grigoriev I.V."/>
        </authorList>
    </citation>
    <scope>NUCLEOTIDE SEQUENCE</scope>
    <source>
        <strain evidence="7">AH 44721</strain>
    </source>
</reference>
<dbReference type="Pfam" id="PF20667">
    <property type="entry name" value="Sec10_N"/>
    <property type="match status" value="1"/>
</dbReference>
<dbReference type="GO" id="GO:0006887">
    <property type="term" value="P:exocytosis"/>
    <property type="evidence" value="ECO:0007669"/>
    <property type="project" value="UniProtKB-KW"/>
</dbReference>
<feature type="domain" description="Exocyst complex component Sec10 N-terminal" evidence="6">
    <location>
        <begin position="48"/>
        <end position="161"/>
    </location>
</feature>
<evidence type="ECO:0000313" key="7">
    <source>
        <dbReference type="EMBL" id="KAF8913746.1"/>
    </source>
</evidence>
<dbReference type="EMBL" id="JADNYJ010000001">
    <property type="protein sequence ID" value="KAF8913746.1"/>
    <property type="molecule type" value="Genomic_DNA"/>
</dbReference>
<accession>A0A9P5P2H4</accession>
<dbReference type="AlphaFoldDB" id="A0A9P5P2H4"/>
<dbReference type="Pfam" id="PF07393">
    <property type="entry name" value="Sec10_HB"/>
    <property type="match status" value="1"/>
</dbReference>
<dbReference type="InterPro" id="IPR048627">
    <property type="entry name" value="Sec10_HB"/>
</dbReference>
<dbReference type="PANTHER" id="PTHR12100:SF0">
    <property type="entry name" value="EXOCYST COMPLEX COMPONENT 5"/>
    <property type="match status" value="1"/>
</dbReference>
<feature type="domain" description="Exocyst complex component Sec10-like alpha-helical bundle" evidence="5">
    <location>
        <begin position="171"/>
        <end position="802"/>
    </location>
</feature>
<evidence type="ECO:0000256" key="4">
    <source>
        <dbReference type="ARBA" id="ARBA00023054"/>
    </source>
</evidence>
<keyword evidence="4" id="KW-0175">Coiled coil</keyword>